<organism evidence="1 2">
    <name type="scientific">Clostridium beijerinckii</name>
    <name type="common">Clostridium MP</name>
    <dbReference type="NCBI Taxonomy" id="1520"/>
    <lineage>
        <taxon>Bacteria</taxon>
        <taxon>Bacillati</taxon>
        <taxon>Bacillota</taxon>
        <taxon>Clostridia</taxon>
        <taxon>Eubacteriales</taxon>
        <taxon>Clostridiaceae</taxon>
        <taxon>Clostridium</taxon>
    </lineage>
</organism>
<reference evidence="1" key="1">
    <citation type="submission" date="2020-04" db="EMBL/GenBank/DDBJ databases">
        <authorList>
            <person name="Brown S."/>
        </authorList>
    </citation>
    <scope>NUCLEOTIDE SEQUENCE</scope>
    <source>
        <strain evidence="1">DJ015</strain>
    </source>
</reference>
<evidence type="ECO:0000313" key="2">
    <source>
        <dbReference type="Proteomes" id="UP001194098"/>
    </source>
</evidence>
<name>A0AAW3W5P0_CLOBE</name>
<sequence>MYTETISSDSTPLAIPVLAYYETYCCDGIKTVDDRVQEVIEQFVQFLSDTYDADAVKAVITLKHS</sequence>
<proteinExistence type="predicted"/>
<protein>
    <submittedName>
        <fullName evidence="1">Uncharacterized protein</fullName>
    </submittedName>
</protein>
<accession>A0AAW3W5P0</accession>
<dbReference type="EMBL" id="JABAGV010000010">
    <property type="protein sequence ID" value="MBC2474225.1"/>
    <property type="molecule type" value="Genomic_DNA"/>
</dbReference>
<reference evidence="1" key="2">
    <citation type="journal article" date="2022" name="Nat. Biotechnol.">
        <title>Carbon-negative production of acetone and isopropanol by gas fermentation at industrial pilot scale.</title>
        <authorList>
            <person name="Liew F.E."/>
            <person name="Nogle R."/>
            <person name="Abdalla T."/>
            <person name="Rasor B.J."/>
            <person name="Canter C."/>
            <person name="Jensen R.O."/>
            <person name="Wang L."/>
            <person name="Strutz J."/>
            <person name="Chirania P."/>
            <person name="De Tissera S."/>
            <person name="Mueller A.P."/>
            <person name="Ruan Z."/>
            <person name="Gao A."/>
            <person name="Tran L."/>
            <person name="Engle N.L."/>
            <person name="Bromley J.C."/>
            <person name="Daniell J."/>
            <person name="Conrado R."/>
            <person name="Tschaplinski T.J."/>
            <person name="Giannone R.J."/>
            <person name="Hettich R.L."/>
            <person name="Karim A.S."/>
            <person name="Simpson S.D."/>
            <person name="Brown S.D."/>
            <person name="Leang C."/>
            <person name="Jewett M.C."/>
            <person name="Kopke M."/>
        </authorList>
    </citation>
    <scope>NUCLEOTIDE SEQUENCE</scope>
    <source>
        <strain evidence="1">DJ015</strain>
    </source>
</reference>
<dbReference type="Proteomes" id="UP001194098">
    <property type="component" value="Unassembled WGS sequence"/>
</dbReference>
<gene>
    <name evidence="1" type="ORF">HGI39_05785</name>
</gene>
<comment type="caution">
    <text evidence="1">The sequence shown here is derived from an EMBL/GenBank/DDBJ whole genome shotgun (WGS) entry which is preliminary data.</text>
</comment>
<dbReference type="RefSeq" id="WP_171785425.1">
    <property type="nucleotide sequence ID" value="NZ_JABAGW010000014.1"/>
</dbReference>
<dbReference type="AlphaFoldDB" id="A0AAW3W5P0"/>
<evidence type="ECO:0000313" key="1">
    <source>
        <dbReference type="EMBL" id="MBC2474225.1"/>
    </source>
</evidence>